<evidence type="ECO:0000313" key="4">
    <source>
        <dbReference type="Proteomes" id="UP001186944"/>
    </source>
</evidence>
<comment type="caution">
    <text evidence="3">The sequence shown here is derived from an EMBL/GenBank/DDBJ whole genome shotgun (WGS) entry which is preliminary data.</text>
</comment>
<proteinExistence type="predicted"/>
<dbReference type="EMBL" id="VSWD01000007">
    <property type="protein sequence ID" value="KAK3097525.1"/>
    <property type="molecule type" value="Genomic_DNA"/>
</dbReference>
<dbReference type="AlphaFoldDB" id="A0AA88Y8K4"/>
<feature type="signal peptide" evidence="2">
    <location>
        <begin position="1"/>
        <end position="17"/>
    </location>
</feature>
<keyword evidence="2" id="KW-0732">Signal</keyword>
<reference evidence="3" key="1">
    <citation type="submission" date="2019-08" db="EMBL/GenBank/DDBJ databases">
        <title>The improved chromosome-level genome for the pearl oyster Pinctada fucata martensii using PacBio sequencing and Hi-C.</title>
        <authorList>
            <person name="Zheng Z."/>
        </authorList>
    </citation>
    <scope>NUCLEOTIDE SEQUENCE</scope>
    <source>
        <strain evidence="3">ZZ-2019</strain>
        <tissue evidence="3">Adductor muscle</tissue>
    </source>
</reference>
<organism evidence="3 4">
    <name type="scientific">Pinctada imbricata</name>
    <name type="common">Atlantic pearl-oyster</name>
    <name type="synonym">Pinctada martensii</name>
    <dbReference type="NCBI Taxonomy" id="66713"/>
    <lineage>
        <taxon>Eukaryota</taxon>
        <taxon>Metazoa</taxon>
        <taxon>Spiralia</taxon>
        <taxon>Lophotrochozoa</taxon>
        <taxon>Mollusca</taxon>
        <taxon>Bivalvia</taxon>
        <taxon>Autobranchia</taxon>
        <taxon>Pteriomorphia</taxon>
        <taxon>Pterioida</taxon>
        <taxon>Pterioidea</taxon>
        <taxon>Pteriidae</taxon>
        <taxon>Pinctada</taxon>
    </lineage>
</organism>
<evidence type="ECO:0000256" key="2">
    <source>
        <dbReference type="SAM" id="SignalP"/>
    </source>
</evidence>
<sequence length="252" mass="28898">MAIFWLFYLGLVHQVYSDTSSDDLTRCPSRCDTLKELDTLRMDINVLRQLLNQESIIRMNLEEKIQNQQKLIDDMAKEINFVNRSTEEIILETRKLHSEVQEMVGNQSVSSLDTQTNISSLWNSLRTQGQEIHDVNSDTKTNISSLWNSLRTQGQELHDVNSDTKTNISSLWNSLRTQGHELHDVNSDTKTNISSLWNSLRTQGQEIHDVNSVTKTNISSLWNSLRAQGQEIHDVNSENGFLAHLDEVEMSL</sequence>
<name>A0AA88Y8K4_PINIB</name>
<feature type="coiled-coil region" evidence="1">
    <location>
        <begin position="51"/>
        <end position="78"/>
    </location>
</feature>
<feature type="chain" id="PRO_5041710496" evidence="2">
    <location>
        <begin position="18"/>
        <end position="252"/>
    </location>
</feature>
<evidence type="ECO:0000256" key="1">
    <source>
        <dbReference type="SAM" id="Coils"/>
    </source>
</evidence>
<keyword evidence="1" id="KW-0175">Coiled coil</keyword>
<keyword evidence="4" id="KW-1185">Reference proteome</keyword>
<accession>A0AA88Y8K4</accession>
<protein>
    <submittedName>
        <fullName evidence="3">Uncharacterized protein</fullName>
    </submittedName>
</protein>
<evidence type="ECO:0000313" key="3">
    <source>
        <dbReference type="EMBL" id="KAK3097525.1"/>
    </source>
</evidence>
<dbReference type="Proteomes" id="UP001186944">
    <property type="component" value="Unassembled WGS sequence"/>
</dbReference>
<gene>
    <name evidence="3" type="ORF">FSP39_010457</name>
</gene>